<dbReference type="PANTHER" id="PTHR40277">
    <property type="entry name" value="BLL5419 PROTEIN"/>
    <property type="match status" value="1"/>
</dbReference>
<feature type="compositionally biased region" description="Low complexity" evidence="6">
    <location>
        <begin position="488"/>
        <end position="498"/>
    </location>
</feature>
<feature type="transmembrane region" description="Helical" evidence="7">
    <location>
        <begin position="307"/>
        <end position="325"/>
    </location>
</feature>
<keyword evidence="3 7" id="KW-0812">Transmembrane</keyword>
<evidence type="ECO:0000256" key="7">
    <source>
        <dbReference type="SAM" id="Phobius"/>
    </source>
</evidence>
<keyword evidence="2" id="KW-1003">Cell membrane</keyword>
<gene>
    <name evidence="8" type="ORF">GCM10022403_096270</name>
</gene>
<feature type="transmembrane region" description="Helical" evidence="7">
    <location>
        <begin position="275"/>
        <end position="295"/>
    </location>
</feature>
<evidence type="ECO:0000256" key="5">
    <source>
        <dbReference type="ARBA" id="ARBA00023136"/>
    </source>
</evidence>
<name>A0ABP7JN85_9ACTN</name>
<reference evidence="9" key="1">
    <citation type="journal article" date="2019" name="Int. J. Syst. Evol. Microbiol.">
        <title>The Global Catalogue of Microorganisms (GCM) 10K type strain sequencing project: providing services to taxonomists for standard genome sequencing and annotation.</title>
        <authorList>
            <consortium name="The Broad Institute Genomics Platform"/>
            <consortium name="The Broad Institute Genome Sequencing Center for Infectious Disease"/>
            <person name="Wu L."/>
            <person name="Ma J."/>
        </authorList>
    </citation>
    <scope>NUCLEOTIDE SEQUENCE [LARGE SCALE GENOMIC DNA]</scope>
    <source>
        <strain evidence="9">JCM 17138</strain>
    </source>
</reference>
<proteinExistence type="predicted"/>
<keyword evidence="5 7" id="KW-0472">Membrane</keyword>
<comment type="subcellular location">
    <subcellularLocation>
        <location evidence="1">Cell membrane</location>
        <topology evidence="1">Multi-pass membrane protein</topology>
    </subcellularLocation>
</comment>
<keyword evidence="9" id="KW-1185">Reference proteome</keyword>
<evidence type="ECO:0000256" key="2">
    <source>
        <dbReference type="ARBA" id="ARBA00022475"/>
    </source>
</evidence>
<feature type="transmembrane region" description="Helical" evidence="7">
    <location>
        <begin position="198"/>
        <end position="216"/>
    </location>
</feature>
<dbReference type="EMBL" id="BAABDE010000052">
    <property type="protein sequence ID" value="GAA3849381.1"/>
    <property type="molecule type" value="Genomic_DNA"/>
</dbReference>
<keyword evidence="4 7" id="KW-1133">Transmembrane helix</keyword>
<feature type="compositionally biased region" description="Low complexity" evidence="6">
    <location>
        <begin position="513"/>
        <end position="525"/>
    </location>
</feature>
<feature type="compositionally biased region" description="Basic and acidic residues" evidence="6">
    <location>
        <begin position="499"/>
        <end position="512"/>
    </location>
</feature>
<feature type="transmembrane region" description="Helical" evidence="7">
    <location>
        <begin position="415"/>
        <end position="433"/>
    </location>
</feature>
<comment type="caution">
    <text evidence="8">The sequence shown here is derived from an EMBL/GenBank/DDBJ whole genome shotgun (WGS) entry which is preliminary data.</text>
</comment>
<dbReference type="PANTHER" id="PTHR40277:SF1">
    <property type="entry name" value="BLL5419 PROTEIN"/>
    <property type="match status" value="1"/>
</dbReference>
<protein>
    <submittedName>
        <fullName evidence="8">Lysylphosphatidylglycerol synthase transmembrane domain-containing protein</fullName>
    </submittedName>
</protein>
<organism evidence="8 9">
    <name type="scientific">Streptomyces coacervatus</name>
    <dbReference type="NCBI Taxonomy" id="647381"/>
    <lineage>
        <taxon>Bacteria</taxon>
        <taxon>Bacillati</taxon>
        <taxon>Actinomycetota</taxon>
        <taxon>Actinomycetes</taxon>
        <taxon>Kitasatosporales</taxon>
        <taxon>Streptomycetaceae</taxon>
        <taxon>Streptomyces</taxon>
    </lineage>
</organism>
<dbReference type="InterPro" id="IPR022791">
    <property type="entry name" value="L-PG_synthase/AglD"/>
</dbReference>
<evidence type="ECO:0000256" key="4">
    <source>
        <dbReference type="ARBA" id="ARBA00022989"/>
    </source>
</evidence>
<feature type="transmembrane region" description="Helical" evidence="7">
    <location>
        <begin position="439"/>
        <end position="457"/>
    </location>
</feature>
<sequence>MSVETVRAYVARAPREQGVRAGRRLPVQARVDSVTSAGVTVDEPTGSMAAAAPADAGVEVRPADGSSVSPAGAAAGVRPGGVGSVPAACVAAQVRSGGVGSAASTGTAVETRPGGVVSVPPTGAAVSSARIGVIVSSARPEATPGASWWRSVLPRLNSSAVRTHFGTVAGVVILGALLWRLGTGVLLDGLRRIDAPTLLAALLIGVVTTVLSAWRWALVARGLRIRLPLGPAVADYYRALFLNAALPGGVLGDVHRAVRHGQSSGDMGRGVRSVVLERVAGQVALTVVGGAVLLTMPSPVLGEVRDFAPLVALAAVGALAVVVALRMNAAPSRRGRALHAALAEAREGLLSRRNWPGVVVSSLLVLAGHIAMFVLAARVAGSGASVAALLPLAVLALIAMGLPLNVGGFGPREGVAAWAFGAAGLGASSGVAVSVVYGVLSFVAALPGLVVLVARWYTGLRAGSGTAAAPAPEPARERDYPRALPAFSVSPDSPSESSAEVRSEKYAPKESARAASSSFPFSAEPSEGRPMTPESV</sequence>
<dbReference type="Pfam" id="PF03706">
    <property type="entry name" value="LPG_synthase_TM"/>
    <property type="match status" value="1"/>
</dbReference>
<feature type="transmembrane region" description="Helical" evidence="7">
    <location>
        <begin position="165"/>
        <end position="186"/>
    </location>
</feature>
<feature type="transmembrane region" description="Helical" evidence="7">
    <location>
        <begin position="383"/>
        <end position="403"/>
    </location>
</feature>
<feature type="transmembrane region" description="Helical" evidence="7">
    <location>
        <begin position="355"/>
        <end position="377"/>
    </location>
</feature>
<accession>A0ABP7JN85</accession>
<evidence type="ECO:0000313" key="8">
    <source>
        <dbReference type="EMBL" id="GAA3849381.1"/>
    </source>
</evidence>
<feature type="region of interest" description="Disordered" evidence="6">
    <location>
        <begin position="463"/>
        <end position="536"/>
    </location>
</feature>
<evidence type="ECO:0000256" key="6">
    <source>
        <dbReference type="SAM" id="MobiDB-lite"/>
    </source>
</evidence>
<evidence type="ECO:0000256" key="3">
    <source>
        <dbReference type="ARBA" id="ARBA00022692"/>
    </source>
</evidence>
<dbReference type="Proteomes" id="UP001501009">
    <property type="component" value="Unassembled WGS sequence"/>
</dbReference>
<evidence type="ECO:0000313" key="9">
    <source>
        <dbReference type="Proteomes" id="UP001501009"/>
    </source>
</evidence>
<evidence type="ECO:0000256" key="1">
    <source>
        <dbReference type="ARBA" id="ARBA00004651"/>
    </source>
</evidence>